<dbReference type="PROSITE" id="PS50297">
    <property type="entry name" value="ANK_REP_REGION"/>
    <property type="match status" value="1"/>
</dbReference>
<dbReference type="EMBL" id="ANFO01000211">
    <property type="protein sequence ID" value="KGQ11531.1"/>
    <property type="molecule type" value="Genomic_DNA"/>
</dbReference>
<gene>
    <name evidence="5" type="ORF">BBAD15_g2730</name>
</gene>
<dbReference type="Gene3D" id="1.25.40.20">
    <property type="entry name" value="Ankyrin repeat-containing domain"/>
    <property type="match status" value="1"/>
</dbReference>
<organism evidence="5 6">
    <name type="scientific">Beauveria bassiana D1-5</name>
    <dbReference type="NCBI Taxonomy" id="1245745"/>
    <lineage>
        <taxon>Eukaryota</taxon>
        <taxon>Fungi</taxon>
        <taxon>Dikarya</taxon>
        <taxon>Ascomycota</taxon>
        <taxon>Pezizomycotina</taxon>
        <taxon>Sordariomycetes</taxon>
        <taxon>Hypocreomycetidae</taxon>
        <taxon>Hypocreales</taxon>
        <taxon>Cordycipitaceae</taxon>
        <taxon>Beauveria</taxon>
    </lineage>
</organism>
<sequence>MIDNSNAGQPTRRIRRPPPLTVELVLSQPEGLGESEHLMSSQAGAFESRVSEFLEHRADEAFHQSTDMLDWEAILLGHSPRPHECLQMSGAARSQGELLPSLPDFAFIDVDGTSADTYHARVPDVLASADGSRYLHTNALCCAVDKGLIDMAQCLLRAGAEPMRRDKTGRTALHYAARHSDAAILNGLLALEVNIDVKDSQGQCAPSMIERRLATSETKYQERKDGKATANHNWHSHPDAAKMQPELEQLSNDWRYDEVANRLDSVDAAKKDDGVFANC</sequence>
<keyword evidence="2 3" id="KW-0040">ANK repeat</keyword>
<evidence type="ECO:0000313" key="5">
    <source>
        <dbReference type="EMBL" id="KGQ11531.1"/>
    </source>
</evidence>
<proteinExistence type="predicted"/>
<dbReference type="InterPro" id="IPR036770">
    <property type="entry name" value="Ankyrin_rpt-contain_sf"/>
</dbReference>
<dbReference type="PANTHER" id="PTHR24201">
    <property type="entry name" value="ANK_REP_REGION DOMAIN-CONTAINING PROTEIN"/>
    <property type="match status" value="1"/>
</dbReference>
<keyword evidence="1" id="KW-0677">Repeat</keyword>
<evidence type="ECO:0000256" key="1">
    <source>
        <dbReference type="ARBA" id="ARBA00022737"/>
    </source>
</evidence>
<evidence type="ECO:0000256" key="2">
    <source>
        <dbReference type="ARBA" id="ARBA00023043"/>
    </source>
</evidence>
<feature type="repeat" description="ANK" evidence="3">
    <location>
        <begin position="168"/>
        <end position="200"/>
    </location>
</feature>
<dbReference type="SUPFAM" id="SSF48403">
    <property type="entry name" value="Ankyrin repeat"/>
    <property type="match status" value="1"/>
</dbReference>
<comment type="caution">
    <text evidence="5">The sequence shown here is derived from an EMBL/GenBank/DDBJ whole genome shotgun (WGS) entry which is preliminary data.</text>
</comment>
<dbReference type="OrthoDB" id="4893149at2759"/>
<reference evidence="5 6" key="1">
    <citation type="submission" date="2012-10" db="EMBL/GenBank/DDBJ databases">
        <title>Genome sequencing and analysis of entomopathogenic fungi Beauveria bassiana D1-5.</title>
        <authorList>
            <person name="Li Q."/>
            <person name="Wang L."/>
            <person name="Zhang Z."/>
            <person name="Wang Q."/>
            <person name="Ren J."/>
            <person name="Wang M."/>
            <person name="Xu W."/>
            <person name="Wang J."/>
            <person name="Lu Y."/>
            <person name="Du Q."/>
            <person name="Sun Z."/>
        </authorList>
    </citation>
    <scope>NUCLEOTIDE SEQUENCE [LARGE SCALE GENOMIC DNA]</scope>
    <source>
        <strain evidence="5 6">D1-5</strain>
    </source>
</reference>
<dbReference type="SMART" id="SM00248">
    <property type="entry name" value="ANK"/>
    <property type="match status" value="2"/>
</dbReference>
<protein>
    <submittedName>
        <fullName evidence="5">Uncharacterized protein</fullName>
    </submittedName>
</protein>
<dbReference type="InterPro" id="IPR050776">
    <property type="entry name" value="Ank_Repeat/CDKN_Inhibitor"/>
</dbReference>
<dbReference type="Proteomes" id="UP000030106">
    <property type="component" value="Unassembled WGS sequence"/>
</dbReference>
<evidence type="ECO:0000313" key="6">
    <source>
        <dbReference type="Proteomes" id="UP000030106"/>
    </source>
</evidence>
<dbReference type="PROSITE" id="PS50088">
    <property type="entry name" value="ANK_REPEAT"/>
    <property type="match status" value="1"/>
</dbReference>
<feature type="region of interest" description="Disordered" evidence="4">
    <location>
        <begin position="221"/>
        <end position="242"/>
    </location>
</feature>
<dbReference type="HOGENOM" id="CLU_997445_0_0_1"/>
<evidence type="ECO:0000256" key="3">
    <source>
        <dbReference type="PROSITE-ProRule" id="PRU00023"/>
    </source>
</evidence>
<accession>A0A0A2VUE0</accession>
<dbReference type="STRING" id="1245745.A0A0A2VUE0"/>
<evidence type="ECO:0000256" key="4">
    <source>
        <dbReference type="SAM" id="MobiDB-lite"/>
    </source>
</evidence>
<dbReference type="Pfam" id="PF12796">
    <property type="entry name" value="Ank_2"/>
    <property type="match status" value="1"/>
</dbReference>
<name>A0A0A2VUE0_BEABA</name>
<dbReference type="InterPro" id="IPR002110">
    <property type="entry name" value="Ankyrin_rpt"/>
</dbReference>
<dbReference type="AlphaFoldDB" id="A0A0A2VUE0"/>